<comment type="subcellular location">
    <subcellularLocation>
        <location evidence="1 12 13">Cytoplasm</location>
    </subcellularLocation>
</comment>
<comment type="caution">
    <text evidence="15">The sequence shown here is derived from an EMBL/GenBank/DDBJ whole genome shotgun (WGS) entry which is preliminary data.</text>
</comment>
<dbReference type="PANTHER" id="PTHR32182:SF0">
    <property type="entry name" value="DNA REPLICATION AND REPAIR PROTEIN RECF"/>
    <property type="match status" value="1"/>
</dbReference>
<feature type="domain" description="RecF/RecN/SMC N-terminal" evidence="14">
    <location>
        <begin position="3"/>
        <end position="362"/>
    </location>
</feature>
<dbReference type="EMBL" id="JAFBEE010000014">
    <property type="protein sequence ID" value="MBM7615595.1"/>
    <property type="molecule type" value="Genomic_DNA"/>
</dbReference>
<keyword evidence="7 12" id="KW-0227">DNA damage</keyword>
<keyword evidence="10 12" id="KW-0234">DNA repair</keyword>
<evidence type="ECO:0000256" key="2">
    <source>
        <dbReference type="ARBA" id="ARBA00008016"/>
    </source>
</evidence>
<reference evidence="15 16" key="1">
    <citation type="submission" date="2021-01" db="EMBL/GenBank/DDBJ databases">
        <title>Genomic Encyclopedia of Type Strains, Phase IV (KMG-IV): sequencing the most valuable type-strain genomes for metagenomic binning, comparative biology and taxonomic classification.</title>
        <authorList>
            <person name="Goeker M."/>
        </authorList>
    </citation>
    <scope>NUCLEOTIDE SEQUENCE [LARGE SCALE GENOMIC DNA]</scope>
    <source>
        <strain evidence="15 16">DSM 25890</strain>
    </source>
</reference>
<dbReference type="InterPro" id="IPR027417">
    <property type="entry name" value="P-loop_NTPase"/>
</dbReference>
<dbReference type="InterPro" id="IPR042174">
    <property type="entry name" value="RecF_2"/>
</dbReference>
<dbReference type="NCBIfam" id="TIGR00611">
    <property type="entry name" value="recf"/>
    <property type="match status" value="1"/>
</dbReference>
<evidence type="ECO:0000256" key="10">
    <source>
        <dbReference type="ARBA" id="ARBA00023204"/>
    </source>
</evidence>
<evidence type="ECO:0000256" key="3">
    <source>
        <dbReference type="ARBA" id="ARBA00020170"/>
    </source>
</evidence>
<keyword evidence="8 12" id="KW-0067">ATP-binding</keyword>
<dbReference type="CDD" id="cd03242">
    <property type="entry name" value="ABC_RecF"/>
    <property type="match status" value="1"/>
</dbReference>
<evidence type="ECO:0000256" key="9">
    <source>
        <dbReference type="ARBA" id="ARBA00023125"/>
    </source>
</evidence>
<evidence type="ECO:0000256" key="5">
    <source>
        <dbReference type="ARBA" id="ARBA00022705"/>
    </source>
</evidence>
<dbReference type="Gene3D" id="1.20.1050.90">
    <property type="entry name" value="RecF/RecN/SMC, N-terminal domain"/>
    <property type="match status" value="1"/>
</dbReference>
<evidence type="ECO:0000256" key="8">
    <source>
        <dbReference type="ARBA" id="ARBA00022840"/>
    </source>
</evidence>
<dbReference type="SUPFAM" id="SSF52540">
    <property type="entry name" value="P-loop containing nucleoside triphosphate hydrolases"/>
    <property type="match status" value="1"/>
</dbReference>
<keyword evidence="11 12" id="KW-0742">SOS response</keyword>
<dbReference type="InterPro" id="IPR018078">
    <property type="entry name" value="DNA-binding_RecF_CS"/>
</dbReference>
<evidence type="ECO:0000256" key="1">
    <source>
        <dbReference type="ARBA" id="ARBA00004496"/>
    </source>
</evidence>
<evidence type="ECO:0000313" key="15">
    <source>
        <dbReference type="EMBL" id="MBM7615595.1"/>
    </source>
</evidence>
<evidence type="ECO:0000256" key="13">
    <source>
        <dbReference type="RuleBase" id="RU000578"/>
    </source>
</evidence>
<gene>
    <name evidence="12" type="primary">recF</name>
    <name evidence="15" type="ORF">JOC73_002165</name>
</gene>
<dbReference type="PANTHER" id="PTHR32182">
    <property type="entry name" value="DNA REPLICATION AND REPAIR PROTEIN RECF"/>
    <property type="match status" value="1"/>
</dbReference>
<evidence type="ECO:0000256" key="12">
    <source>
        <dbReference type="HAMAP-Rule" id="MF_00365"/>
    </source>
</evidence>
<keyword evidence="6 12" id="KW-0547">Nucleotide-binding</keyword>
<proteinExistence type="inferred from homology"/>
<keyword evidence="9 12" id="KW-0238">DNA-binding</keyword>
<dbReference type="PROSITE" id="PS00617">
    <property type="entry name" value="RECF_1"/>
    <property type="match status" value="1"/>
</dbReference>
<keyword evidence="5 12" id="KW-0235">DNA replication</keyword>
<protein>
    <recommendedName>
        <fullName evidence="3 12">DNA replication and repair protein RecF</fullName>
    </recommendedName>
</protein>
<dbReference type="InterPro" id="IPR003395">
    <property type="entry name" value="RecF/RecN/SMC_N"/>
</dbReference>
<keyword evidence="4 12" id="KW-0963">Cytoplasm</keyword>
<dbReference type="Proteomes" id="UP001314796">
    <property type="component" value="Unassembled WGS sequence"/>
</dbReference>
<dbReference type="Gene3D" id="3.40.50.300">
    <property type="entry name" value="P-loop containing nucleotide triphosphate hydrolases"/>
    <property type="match status" value="1"/>
</dbReference>
<name>A0ABS2NRM7_9FIRM</name>
<comment type="function">
    <text evidence="12 13">The RecF protein is involved in DNA metabolism; it is required for DNA replication and normal SOS inducibility. RecF binds preferentially to single-stranded, linear DNA. It also seems to bind ATP.</text>
</comment>
<dbReference type="InterPro" id="IPR001238">
    <property type="entry name" value="DNA-binding_RecF"/>
</dbReference>
<dbReference type="Pfam" id="PF02463">
    <property type="entry name" value="SMC_N"/>
    <property type="match status" value="1"/>
</dbReference>
<organism evidence="15 16">
    <name type="scientific">Alkaliphilus hydrothermalis</name>
    <dbReference type="NCBI Taxonomy" id="1482730"/>
    <lineage>
        <taxon>Bacteria</taxon>
        <taxon>Bacillati</taxon>
        <taxon>Bacillota</taxon>
        <taxon>Clostridia</taxon>
        <taxon>Peptostreptococcales</taxon>
        <taxon>Natronincolaceae</taxon>
        <taxon>Alkaliphilus</taxon>
    </lineage>
</organism>
<sequence length="368" mass="42831">MFIEEVKAVNFRNYQELYLQLHPRLNIFVGENAQGKTNIIEMLYLSAMGKSFRTNKDQELIKFGKNQAYTKVNVKRLSGETLIEVRLDTTQKKKLKVNQIPLTKLGELLGNLNVVIFAPDDLKIVKGGPGERRRFIDNEICQIYPKYYYTLNQYNRILQQRNKLLKESRGRKIDLEIWNQQLAEAGATIITYRKKFIKRMGILAKLMHRKITEEVETLEIQYDSNVPFKEKDEFKEIVDTFLKKIGENSSMEYRRGLTLVGPHRDELVFKVNNIDVKNYGSQGQQRTAALSVKLAELELIKGEVGEYPVLLLDDVMSELDIKRQNYLINNLKNVQTFITTTMISQLNTANTENRRVFYVSQGEVRKCD</sequence>
<evidence type="ECO:0000256" key="7">
    <source>
        <dbReference type="ARBA" id="ARBA00022763"/>
    </source>
</evidence>
<dbReference type="HAMAP" id="MF_00365">
    <property type="entry name" value="RecF"/>
    <property type="match status" value="1"/>
</dbReference>
<evidence type="ECO:0000256" key="11">
    <source>
        <dbReference type="ARBA" id="ARBA00023236"/>
    </source>
</evidence>
<feature type="binding site" evidence="12">
    <location>
        <begin position="30"/>
        <end position="37"/>
    </location>
    <ligand>
        <name>ATP</name>
        <dbReference type="ChEBI" id="CHEBI:30616"/>
    </ligand>
</feature>
<dbReference type="RefSeq" id="WP_204402976.1">
    <property type="nucleotide sequence ID" value="NZ_JAFBEE010000014.1"/>
</dbReference>
<evidence type="ECO:0000256" key="4">
    <source>
        <dbReference type="ARBA" id="ARBA00022490"/>
    </source>
</evidence>
<evidence type="ECO:0000256" key="6">
    <source>
        <dbReference type="ARBA" id="ARBA00022741"/>
    </source>
</evidence>
<accession>A0ABS2NRM7</accession>
<evidence type="ECO:0000259" key="14">
    <source>
        <dbReference type="Pfam" id="PF02463"/>
    </source>
</evidence>
<dbReference type="PROSITE" id="PS00618">
    <property type="entry name" value="RECF_2"/>
    <property type="match status" value="1"/>
</dbReference>
<comment type="similarity">
    <text evidence="2 12 13">Belongs to the RecF family.</text>
</comment>
<evidence type="ECO:0000313" key="16">
    <source>
        <dbReference type="Proteomes" id="UP001314796"/>
    </source>
</evidence>
<keyword evidence="16" id="KW-1185">Reference proteome</keyword>